<keyword evidence="2" id="KW-1185">Reference proteome</keyword>
<comment type="caution">
    <text evidence="1">The sequence shown here is derived from an EMBL/GenBank/DDBJ whole genome shotgun (WGS) entry which is preliminary data.</text>
</comment>
<sequence length="62" mass="7198">MSWGALYFYYKCPECGKLFKYAIDLIPEFGDDFGKCPDCHVMGTFIKEGARTKDDLLYEEVE</sequence>
<proteinExistence type="predicted"/>
<protein>
    <submittedName>
        <fullName evidence="1">Putative C2H2 Zn-finger protein</fullName>
    </submittedName>
</protein>
<dbReference type="AlphaFoldDB" id="A0A7W8M3P0"/>
<name>A0A7W8M3P0_9FIRM</name>
<gene>
    <name evidence="1" type="ORF">HNP82_000339</name>
</gene>
<organism evidence="1 2">
    <name type="scientific">Catenibacillus scindens</name>
    <dbReference type="NCBI Taxonomy" id="673271"/>
    <lineage>
        <taxon>Bacteria</taxon>
        <taxon>Bacillati</taxon>
        <taxon>Bacillota</taxon>
        <taxon>Clostridia</taxon>
        <taxon>Lachnospirales</taxon>
        <taxon>Lachnospiraceae</taxon>
        <taxon>Catenibacillus</taxon>
    </lineage>
</organism>
<evidence type="ECO:0000313" key="2">
    <source>
        <dbReference type="Proteomes" id="UP000543642"/>
    </source>
</evidence>
<evidence type="ECO:0000313" key="1">
    <source>
        <dbReference type="EMBL" id="MBB5263245.1"/>
    </source>
</evidence>
<accession>A0A7W8M3P0</accession>
<dbReference type="Proteomes" id="UP000543642">
    <property type="component" value="Unassembled WGS sequence"/>
</dbReference>
<reference evidence="1 2" key="1">
    <citation type="submission" date="2020-08" db="EMBL/GenBank/DDBJ databases">
        <title>Genomic Encyclopedia of Type Strains, Phase IV (KMG-IV): sequencing the most valuable type-strain genomes for metagenomic binning, comparative biology and taxonomic classification.</title>
        <authorList>
            <person name="Goeker M."/>
        </authorList>
    </citation>
    <scope>NUCLEOTIDE SEQUENCE [LARGE SCALE GENOMIC DNA]</scope>
    <source>
        <strain evidence="1 2">DSM 106146</strain>
    </source>
</reference>
<dbReference type="EMBL" id="JACHFW010000001">
    <property type="protein sequence ID" value="MBB5263245.1"/>
    <property type="molecule type" value="Genomic_DNA"/>
</dbReference>
<dbReference type="RefSeq" id="WP_183770763.1">
    <property type="nucleotide sequence ID" value="NZ_CAWVEG010000059.1"/>
</dbReference>